<dbReference type="InterPro" id="IPR023198">
    <property type="entry name" value="PGP-like_dom2"/>
</dbReference>
<dbReference type="Proteomes" id="UP001238163">
    <property type="component" value="Unassembled WGS sequence"/>
</dbReference>
<dbReference type="PANTHER" id="PTHR43434:SF20">
    <property type="entry name" value="5'-NUCLEOTIDASE"/>
    <property type="match status" value="1"/>
</dbReference>
<evidence type="ECO:0000313" key="2">
    <source>
        <dbReference type="Proteomes" id="UP001238163"/>
    </source>
</evidence>
<dbReference type="FunFam" id="3.40.50.1000:FF:000022">
    <property type="entry name" value="Phosphoglycolate phosphatase"/>
    <property type="match status" value="1"/>
</dbReference>
<dbReference type="InterPro" id="IPR050155">
    <property type="entry name" value="HAD-like_hydrolase_sf"/>
</dbReference>
<proteinExistence type="predicted"/>
<dbReference type="EC" id="3.1.3.18" evidence="1"/>
<dbReference type="EMBL" id="JAUSVL010000001">
    <property type="protein sequence ID" value="MDQ0290680.1"/>
    <property type="molecule type" value="Genomic_DNA"/>
</dbReference>
<dbReference type="SFLD" id="SFLDS00003">
    <property type="entry name" value="Haloacid_Dehalogenase"/>
    <property type="match status" value="1"/>
</dbReference>
<keyword evidence="2" id="KW-1185">Reference proteome</keyword>
<dbReference type="AlphaFoldDB" id="A0AAE4APM2"/>
<comment type="caution">
    <text evidence="1">The sequence shown here is derived from an EMBL/GenBank/DDBJ whole genome shotgun (WGS) entry which is preliminary data.</text>
</comment>
<evidence type="ECO:0000313" key="1">
    <source>
        <dbReference type="EMBL" id="MDQ0290680.1"/>
    </source>
</evidence>
<dbReference type="Gene3D" id="1.10.150.240">
    <property type="entry name" value="Putative phosphatase, domain 2"/>
    <property type="match status" value="1"/>
</dbReference>
<dbReference type="InterPro" id="IPR041492">
    <property type="entry name" value="HAD_2"/>
</dbReference>
<dbReference type="RefSeq" id="WP_307262408.1">
    <property type="nucleotide sequence ID" value="NZ_JAUSVL010000001.1"/>
</dbReference>
<name>A0AAE4APM2_9BACT</name>
<reference evidence="1" key="1">
    <citation type="submission" date="2023-07" db="EMBL/GenBank/DDBJ databases">
        <title>Genomic Encyclopedia of Type Strains, Phase IV (KMG-IV): sequencing the most valuable type-strain genomes for metagenomic binning, comparative biology and taxonomic classification.</title>
        <authorList>
            <person name="Goeker M."/>
        </authorList>
    </citation>
    <scope>NUCLEOTIDE SEQUENCE</scope>
    <source>
        <strain evidence="1">DSM 24202</strain>
    </source>
</reference>
<dbReference type="GO" id="GO:0005829">
    <property type="term" value="C:cytosol"/>
    <property type="evidence" value="ECO:0007669"/>
    <property type="project" value="TreeGrafter"/>
</dbReference>
<dbReference type="Gene3D" id="3.40.50.1000">
    <property type="entry name" value="HAD superfamily/HAD-like"/>
    <property type="match status" value="1"/>
</dbReference>
<accession>A0AAE4APM2</accession>
<organism evidence="1 2">
    <name type="scientific">Oligosphaera ethanolica</name>
    <dbReference type="NCBI Taxonomy" id="760260"/>
    <lineage>
        <taxon>Bacteria</taxon>
        <taxon>Pseudomonadati</taxon>
        <taxon>Lentisphaerota</taxon>
        <taxon>Oligosphaeria</taxon>
        <taxon>Oligosphaerales</taxon>
        <taxon>Oligosphaeraceae</taxon>
        <taxon>Oligosphaera</taxon>
    </lineage>
</organism>
<dbReference type="Pfam" id="PF13419">
    <property type="entry name" value="HAD_2"/>
    <property type="match status" value="1"/>
</dbReference>
<sequence>MILNHVFFDLDGTLSDPQLGICSCIQYALRKMGQQHIPERHELHWCIGPALRESFRTLLGEQAGDDDAEQAVAFYRERFADIGLFENELYAGIPEALAALQRDGRRLYLVTAKPIVFAERIISHFALRTFFQSLYGSELNGAFTDKALLTAEVLRREGIAPATAVFVGDRRYDIAAAHDNGMPCVAVSYGYGTGDEIAQAAPDAIADTPADIPTAIRTLEQHLQQNHTIDTTH</sequence>
<gene>
    <name evidence="1" type="ORF">J3R75_002787</name>
</gene>
<protein>
    <submittedName>
        <fullName evidence="1">Phosphoglycolate phosphatase</fullName>
        <ecNumber evidence="1">3.1.3.18</ecNumber>
    </submittedName>
</protein>
<dbReference type="InterPro" id="IPR036412">
    <property type="entry name" value="HAD-like_sf"/>
</dbReference>
<dbReference type="InterPro" id="IPR023214">
    <property type="entry name" value="HAD_sf"/>
</dbReference>
<dbReference type="GO" id="GO:0008967">
    <property type="term" value="F:phosphoglycolate phosphatase activity"/>
    <property type="evidence" value="ECO:0007669"/>
    <property type="project" value="UniProtKB-EC"/>
</dbReference>
<dbReference type="GO" id="GO:0004713">
    <property type="term" value="F:protein tyrosine kinase activity"/>
    <property type="evidence" value="ECO:0007669"/>
    <property type="project" value="TreeGrafter"/>
</dbReference>
<keyword evidence="1" id="KW-0378">Hydrolase</keyword>
<dbReference type="PANTHER" id="PTHR43434">
    <property type="entry name" value="PHOSPHOGLYCOLATE PHOSPHATASE"/>
    <property type="match status" value="1"/>
</dbReference>
<dbReference type="SFLD" id="SFLDG01129">
    <property type="entry name" value="C1.5:_HAD__Beta-PGM__Phosphata"/>
    <property type="match status" value="1"/>
</dbReference>
<dbReference type="SUPFAM" id="SSF56784">
    <property type="entry name" value="HAD-like"/>
    <property type="match status" value="1"/>
</dbReference>